<keyword evidence="4" id="KW-0862">Zinc</keyword>
<proteinExistence type="predicted"/>
<dbReference type="GO" id="GO:0016788">
    <property type="term" value="F:hydrolase activity, acting on ester bonds"/>
    <property type="evidence" value="ECO:0007669"/>
    <property type="project" value="InterPro"/>
</dbReference>
<dbReference type="Gene3D" id="3.40.630.10">
    <property type="entry name" value="Zn peptidases"/>
    <property type="match status" value="1"/>
</dbReference>
<protein>
    <recommendedName>
        <fullName evidence="6">Succinylglutamate desuccinylase/Aspartoacylase catalytic domain-containing protein</fullName>
    </recommendedName>
</protein>
<sequence length="843" mass="91281">MSGNTPPKAIGPVAPQHLTNSPRNPGQMRDKEAPPALSLPGSALPIASILPSLSGSAPTRSGSIAKDINASHAKPPSSSNAPKIRVFSSTDYKSMAWKNGLGETTEIAIRPEGRDCKRDDFLWRLSMSEVKDTCSFSVFPNYDIGLVILPEDGMTAQKALVNPPALLHHNDHETAVVLRPLIPYTYNGEVPTTCHVRTPPLRHLTILAHRKRTLVTVNLETICPHGFSNEGGCSAGGHGSPTAYAASPDGADLPPLEGGSPPRLAASKKPAALSKILLGNFTIVYVIRGAINVQIDGDGQARTVNQGETLICERTDDSVPTDFAMTPIASPPTSASAFDATSAAAVQQSRNYGQAGLGIEGVTKVTSSVDEAEFLDATVAIFQINIIKDRGDATPIQTPGSASTSNTSMMRNPFRRKGSIIVYDDQPSWSMESGFFPMPGDPGSPLLTTYGSLANMSNSQTSMIDLSQANAANNYNLAVKYWDSARHYRPPSMSARYVNESDVPPPVIRDTLDIEEFPVGKISTVWINMMKQGLSEWLRVPVIVARGTEDGPVVGITAAIHGNELNGVPCIHRVITDIDVHRLRGTVVAVPCVNVVGYLRFTREFSDGKDLNRLFPGSPTGTASTIYVHNLMTKIIHRFEYLIDLHTASFGRVNSYYVRSDMNDPVSATLAKLQQPQIILHNSGQDGTLRSAAMTLGIKAITVEIGNPQLFQNQYVQWSYMGVMRILGYLSMFTPDPPEPNPMPPSTVICSKGFWIYTKTGGVLEVYPGVNTFVKKGDLIARIKNIFGNIVDEIYATSTGITIGRSSNPVAMAGDRILHMGVIRKENELLPKEAKENCEYMKW</sequence>
<gene>
    <name evidence="7" type="ORF">SmJEL517_g02366</name>
</gene>
<comment type="cofactor">
    <cofactor evidence="1">
        <name>Zn(2+)</name>
        <dbReference type="ChEBI" id="CHEBI:29105"/>
    </cofactor>
</comment>
<feature type="region of interest" description="Disordered" evidence="5">
    <location>
        <begin position="238"/>
        <end position="265"/>
    </location>
</feature>
<keyword evidence="8" id="KW-1185">Reference proteome</keyword>
<dbReference type="EMBL" id="QEAO01000010">
    <property type="protein sequence ID" value="TPX35144.1"/>
    <property type="molecule type" value="Genomic_DNA"/>
</dbReference>
<accession>A0A507CB18</accession>
<evidence type="ECO:0000256" key="3">
    <source>
        <dbReference type="ARBA" id="ARBA00022801"/>
    </source>
</evidence>
<dbReference type="GO" id="GO:0046872">
    <property type="term" value="F:metal ion binding"/>
    <property type="evidence" value="ECO:0007669"/>
    <property type="project" value="UniProtKB-KW"/>
</dbReference>
<dbReference type="OrthoDB" id="5588846at2759"/>
<evidence type="ECO:0000259" key="6">
    <source>
        <dbReference type="Pfam" id="PF24827"/>
    </source>
</evidence>
<dbReference type="InterPro" id="IPR010282">
    <property type="entry name" value="Uncharacterised_HutD/Ves"/>
</dbReference>
<dbReference type="RefSeq" id="XP_031025729.1">
    <property type="nucleotide sequence ID" value="XM_031168294.1"/>
</dbReference>
<dbReference type="GeneID" id="42003591"/>
<dbReference type="SUPFAM" id="SSF53187">
    <property type="entry name" value="Zn-dependent exopeptidases"/>
    <property type="match status" value="1"/>
</dbReference>
<dbReference type="Pfam" id="PF05962">
    <property type="entry name" value="HutD"/>
    <property type="match status" value="1"/>
</dbReference>
<dbReference type="AlphaFoldDB" id="A0A507CB18"/>
<evidence type="ECO:0000256" key="5">
    <source>
        <dbReference type="SAM" id="MobiDB-lite"/>
    </source>
</evidence>
<dbReference type="SUPFAM" id="SSF51182">
    <property type="entry name" value="RmlC-like cupins"/>
    <property type="match status" value="1"/>
</dbReference>
<evidence type="ECO:0000313" key="8">
    <source>
        <dbReference type="Proteomes" id="UP000319731"/>
    </source>
</evidence>
<feature type="region of interest" description="Disordered" evidence="5">
    <location>
        <begin position="1"/>
        <end position="40"/>
    </location>
</feature>
<evidence type="ECO:0000256" key="1">
    <source>
        <dbReference type="ARBA" id="ARBA00001947"/>
    </source>
</evidence>
<keyword evidence="3" id="KW-0378">Hydrolase</keyword>
<evidence type="ECO:0000313" key="7">
    <source>
        <dbReference type="EMBL" id="TPX35144.1"/>
    </source>
</evidence>
<name>A0A507CB18_9FUNG</name>
<dbReference type="InterPro" id="IPR014710">
    <property type="entry name" value="RmlC-like_jellyroll"/>
</dbReference>
<evidence type="ECO:0000256" key="4">
    <source>
        <dbReference type="ARBA" id="ARBA00022833"/>
    </source>
</evidence>
<dbReference type="InterPro" id="IPR053138">
    <property type="entry name" value="N-alpha-Ac-DABA_deacetylase"/>
</dbReference>
<dbReference type="InterPro" id="IPR011051">
    <property type="entry name" value="RmlC_Cupin_sf"/>
</dbReference>
<dbReference type="CDD" id="cd06251">
    <property type="entry name" value="M14_ASTE_ASPA-like"/>
    <property type="match status" value="1"/>
</dbReference>
<feature type="domain" description="Succinylglutamate desuccinylase/Aspartoacylase catalytic" evidence="6">
    <location>
        <begin position="551"/>
        <end position="723"/>
    </location>
</feature>
<keyword evidence="2" id="KW-0479">Metal-binding</keyword>
<reference evidence="7 8" key="1">
    <citation type="journal article" date="2019" name="Sci. Rep.">
        <title>Comparative genomics of chytrid fungi reveal insights into the obligate biotrophic and pathogenic lifestyle of Synchytrium endobioticum.</title>
        <authorList>
            <person name="van de Vossenberg B.T.L.H."/>
            <person name="Warris S."/>
            <person name="Nguyen H.D.T."/>
            <person name="van Gent-Pelzer M.P.E."/>
            <person name="Joly D.L."/>
            <person name="van de Geest H.C."/>
            <person name="Bonants P.J.M."/>
            <person name="Smith D.S."/>
            <person name="Levesque C.A."/>
            <person name="van der Lee T.A.J."/>
        </authorList>
    </citation>
    <scope>NUCLEOTIDE SEQUENCE [LARGE SCALE GENOMIC DNA]</scope>
    <source>
        <strain evidence="7 8">JEL517</strain>
    </source>
</reference>
<dbReference type="Gene3D" id="2.60.120.10">
    <property type="entry name" value="Jelly Rolls"/>
    <property type="match status" value="1"/>
</dbReference>
<dbReference type="PANTHER" id="PTHR37326">
    <property type="entry name" value="BLL3975 PROTEIN"/>
    <property type="match status" value="1"/>
</dbReference>
<dbReference type="InterPro" id="IPR055438">
    <property type="entry name" value="AstE_AspA_cat"/>
</dbReference>
<dbReference type="Proteomes" id="UP000319731">
    <property type="component" value="Unassembled WGS sequence"/>
</dbReference>
<comment type="caution">
    <text evidence="7">The sequence shown here is derived from an EMBL/GenBank/DDBJ whole genome shotgun (WGS) entry which is preliminary data.</text>
</comment>
<evidence type="ECO:0000256" key="2">
    <source>
        <dbReference type="ARBA" id="ARBA00022723"/>
    </source>
</evidence>
<dbReference type="Pfam" id="PF24827">
    <property type="entry name" value="AstE_AspA_cat"/>
    <property type="match status" value="1"/>
</dbReference>
<dbReference type="PANTHER" id="PTHR37326:SF1">
    <property type="entry name" value="BLL3975 PROTEIN"/>
    <property type="match status" value="1"/>
</dbReference>
<organism evidence="7 8">
    <name type="scientific">Synchytrium microbalum</name>
    <dbReference type="NCBI Taxonomy" id="1806994"/>
    <lineage>
        <taxon>Eukaryota</taxon>
        <taxon>Fungi</taxon>
        <taxon>Fungi incertae sedis</taxon>
        <taxon>Chytridiomycota</taxon>
        <taxon>Chytridiomycota incertae sedis</taxon>
        <taxon>Chytridiomycetes</taxon>
        <taxon>Synchytriales</taxon>
        <taxon>Synchytriaceae</taxon>
        <taxon>Synchytrium</taxon>
    </lineage>
</organism>